<dbReference type="EMBL" id="BLLK01000020">
    <property type="protein sequence ID" value="GFH44684.1"/>
    <property type="molecule type" value="Genomic_DNA"/>
</dbReference>
<keyword evidence="3" id="KW-1185">Reference proteome</keyword>
<sequence>MAIENKTTTTKATTKAQSTHRSFNSSKRKKRNLFPKRFKIFQRRSKEKVKTHKTKAYRCESPTRSMPHEIHVQECQGSPMSQISGTTGLDPLPFMRKNGQSMMSSKLPPLLQPRYEIGEDSVFSHSTENESMNSLFQKDEYVFRPKRFFAMGGRKESATFTIEKKSNSLCRQLDADFKRGEKFNFINYILGSAKFQRMLSEVLSIVAKNPDGVFTKEQVYCALLLCN</sequence>
<reference evidence="2 3" key="1">
    <citation type="journal article" date="2021" name="Sci. Rep.">
        <title>The genome of the diatom Chaetoceros tenuissimus carries an ancient integrated fragment of an extant virus.</title>
        <authorList>
            <person name="Hongo Y."/>
            <person name="Kimura K."/>
            <person name="Takaki Y."/>
            <person name="Yoshida Y."/>
            <person name="Baba S."/>
            <person name="Kobayashi G."/>
            <person name="Nagasaki K."/>
            <person name="Hano T."/>
            <person name="Tomaru Y."/>
        </authorList>
    </citation>
    <scope>NUCLEOTIDE SEQUENCE [LARGE SCALE GENOMIC DNA]</scope>
    <source>
        <strain evidence="2 3">NIES-3715</strain>
    </source>
</reference>
<evidence type="ECO:0000313" key="2">
    <source>
        <dbReference type="EMBL" id="GFH44684.1"/>
    </source>
</evidence>
<accession>A0AAD3CGW6</accession>
<proteinExistence type="predicted"/>
<feature type="compositionally biased region" description="Low complexity" evidence="1">
    <location>
        <begin position="1"/>
        <end position="16"/>
    </location>
</feature>
<protein>
    <submittedName>
        <fullName evidence="2">Uncharacterized protein</fullName>
    </submittedName>
</protein>
<dbReference type="Proteomes" id="UP001054902">
    <property type="component" value="Unassembled WGS sequence"/>
</dbReference>
<evidence type="ECO:0000256" key="1">
    <source>
        <dbReference type="SAM" id="MobiDB-lite"/>
    </source>
</evidence>
<organism evidence="2 3">
    <name type="scientific">Chaetoceros tenuissimus</name>
    <dbReference type="NCBI Taxonomy" id="426638"/>
    <lineage>
        <taxon>Eukaryota</taxon>
        <taxon>Sar</taxon>
        <taxon>Stramenopiles</taxon>
        <taxon>Ochrophyta</taxon>
        <taxon>Bacillariophyta</taxon>
        <taxon>Coscinodiscophyceae</taxon>
        <taxon>Chaetocerotophycidae</taxon>
        <taxon>Chaetocerotales</taxon>
        <taxon>Chaetocerotaceae</taxon>
        <taxon>Chaetoceros</taxon>
    </lineage>
</organism>
<evidence type="ECO:0000313" key="3">
    <source>
        <dbReference type="Proteomes" id="UP001054902"/>
    </source>
</evidence>
<gene>
    <name evidence="2" type="ORF">CTEN210_01158</name>
</gene>
<dbReference type="AlphaFoldDB" id="A0AAD3CGW6"/>
<feature type="region of interest" description="Disordered" evidence="1">
    <location>
        <begin position="1"/>
        <end position="33"/>
    </location>
</feature>
<name>A0AAD3CGW6_9STRA</name>
<comment type="caution">
    <text evidence="2">The sequence shown here is derived from an EMBL/GenBank/DDBJ whole genome shotgun (WGS) entry which is preliminary data.</text>
</comment>